<name>A0A8T0SWA3_PANVG</name>
<reference evidence="1" key="1">
    <citation type="submission" date="2020-05" db="EMBL/GenBank/DDBJ databases">
        <title>WGS assembly of Panicum virgatum.</title>
        <authorList>
            <person name="Lovell J.T."/>
            <person name="Jenkins J."/>
            <person name="Shu S."/>
            <person name="Juenger T.E."/>
            <person name="Schmutz J."/>
        </authorList>
    </citation>
    <scope>NUCLEOTIDE SEQUENCE</scope>
    <source>
        <strain evidence="1">AP13</strain>
    </source>
</reference>
<organism evidence="1 2">
    <name type="scientific">Panicum virgatum</name>
    <name type="common">Blackwell switchgrass</name>
    <dbReference type="NCBI Taxonomy" id="38727"/>
    <lineage>
        <taxon>Eukaryota</taxon>
        <taxon>Viridiplantae</taxon>
        <taxon>Streptophyta</taxon>
        <taxon>Embryophyta</taxon>
        <taxon>Tracheophyta</taxon>
        <taxon>Spermatophyta</taxon>
        <taxon>Magnoliopsida</taxon>
        <taxon>Liliopsida</taxon>
        <taxon>Poales</taxon>
        <taxon>Poaceae</taxon>
        <taxon>PACMAD clade</taxon>
        <taxon>Panicoideae</taxon>
        <taxon>Panicodae</taxon>
        <taxon>Paniceae</taxon>
        <taxon>Panicinae</taxon>
        <taxon>Panicum</taxon>
        <taxon>Panicum sect. Hiantes</taxon>
    </lineage>
</organism>
<evidence type="ECO:0000313" key="1">
    <source>
        <dbReference type="EMBL" id="KAG2603140.1"/>
    </source>
</evidence>
<protein>
    <submittedName>
        <fullName evidence="1">Uncharacterized protein</fullName>
    </submittedName>
</protein>
<keyword evidence="2" id="KW-1185">Reference proteome</keyword>
<accession>A0A8T0SWA3</accession>
<gene>
    <name evidence="1" type="ORF">PVAP13_5KG748500</name>
</gene>
<sequence length="31" mass="3350">MIQQIQNRRLSLFSSIVTQGRSAGAGNGCKQ</sequence>
<dbReference type="Proteomes" id="UP000823388">
    <property type="component" value="Chromosome 5K"/>
</dbReference>
<dbReference type="EMBL" id="CM029045">
    <property type="protein sequence ID" value="KAG2603140.1"/>
    <property type="molecule type" value="Genomic_DNA"/>
</dbReference>
<dbReference type="AlphaFoldDB" id="A0A8T0SWA3"/>
<evidence type="ECO:0000313" key="2">
    <source>
        <dbReference type="Proteomes" id="UP000823388"/>
    </source>
</evidence>
<comment type="caution">
    <text evidence="1">The sequence shown here is derived from an EMBL/GenBank/DDBJ whole genome shotgun (WGS) entry which is preliminary data.</text>
</comment>
<proteinExistence type="predicted"/>